<evidence type="ECO:0000313" key="1">
    <source>
        <dbReference type="EMBL" id="KAI3770139.1"/>
    </source>
</evidence>
<evidence type="ECO:0000313" key="2">
    <source>
        <dbReference type="Proteomes" id="UP001055879"/>
    </source>
</evidence>
<protein>
    <submittedName>
        <fullName evidence="1">Uncharacterized protein</fullName>
    </submittedName>
</protein>
<reference evidence="2" key="1">
    <citation type="journal article" date="2022" name="Mol. Ecol. Resour.">
        <title>The genomes of chicory, endive, great burdock and yacon provide insights into Asteraceae palaeo-polyploidization history and plant inulin production.</title>
        <authorList>
            <person name="Fan W."/>
            <person name="Wang S."/>
            <person name="Wang H."/>
            <person name="Wang A."/>
            <person name="Jiang F."/>
            <person name="Liu H."/>
            <person name="Zhao H."/>
            <person name="Xu D."/>
            <person name="Zhang Y."/>
        </authorList>
    </citation>
    <scope>NUCLEOTIDE SEQUENCE [LARGE SCALE GENOMIC DNA]</scope>
    <source>
        <strain evidence="2">cv. Niubang</strain>
    </source>
</reference>
<gene>
    <name evidence="1" type="ORF">L6452_01261</name>
</gene>
<name>A0ACB9FFM7_ARCLA</name>
<keyword evidence="2" id="KW-1185">Reference proteome</keyword>
<proteinExistence type="predicted"/>
<reference evidence="1 2" key="2">
    <citation type="journal article" date="2022" name="Mol. Ecol. Resour.">
        <title>The genomes of chicory, endive, great burdock and yacon provide insights into Asteraceae paleo-polyploidization history and plant inulin production.</title>
        <authorList>
            <person name="Fan W."/>
            <person name="Wang S."/>
            <person name="Wang H."/>
            <person name="Wang A."/>
            <person name="Jiang F."/>
            <person name="Liu H."/>
            <person name="Zhao H."/>
            <person name="Xu D."/>
            <person name="Zhang Y."/>
        </authorList>
    </citation>
    <scope>NUCLEOTIDE SEQUENCE [LARGE SCALE GENOMIC DNA]</scope>
    <source>
        <strain evidence="2">cv. Niubang</strain>
    </source>
</reference>
<dbReference type="EMBL" id="CM042047">
    <property type="protein sequence ID" value="KAI3770139.1"/>
    <property type="molecule type" value="Genomic_DNA"/>
</dbReference>
<dbReference type="Proteomes" id="UP001055879">
    <property type="component" value="Linkage Group LG01"/>
</dbReference>
<sequence length="134" mass="14354">MESGMAIDDASLPLPHVKKASIRLDSEFIPYVPGGGTHRAVQGVYAMAPKAAAGKKLAATEKALPEKAPAEKKLSKDASAAGVDKKKKRHKESVETYKIYIFKVFLPSEIQPAVRLVLPGELGKHAVRLVLPSA</sequence>
<accession>A0ACB9FFM7</accession>
<comment type="caution">
    <text evidence="1">The sequence shown here is derived from an EMBL/GenBank/DDBJ whole genome shotgun (WGS) entry which is preliminary data.</text>
</comment>
<organism evidence="1 2">
    <name type="scientific">Arctium lappa</name>
    <name type="common">Greater burdock</name>
    <name type="synonym">Lappa major</name>
    <dbReference type="NCBI Taxonomy" id="4217"/>
    <lineage>
        <taxon>Eukaryota</taxon>
        <taxon>Viridiplantae</taxon>
        <taxon>Streptophyta</taxon>
        <taxon>Embryophyta</taxon>
        <taxon>Tracheophyta</taxon>
        <taxon>Spermatophyta</taxon>
        <taxon>Magnoliopsida</taxon>
        <taxon>eudicotyledons</taxon>
        <taxon>Gunneridae</taxon>
        <taxon>Pentapetalae</taxon>
        <taxon>asterids</taxon>
        <taxon>campanulids</taxon>
        <taxon>Asterales</taxon>
        <taxon>Asteraceae</taxon>
        <taxon>Carduoideae</taxon>
        <taxon>Cardueae</taxon>
        <taxon>Arctiinae</taxon>
        <taxon>Arctium</taxon>
    </lineage>
</organism>